<keyword evidence="2" id="KW-1185">Reference proteome</keyword>
<evidence type="ECO:0000313" key="1">
    <source>
        <dbReference type="EMBL" id="CAK9042721.1"/>
    </source>
</evidence>
<organism evidence="1 2">
    <name type="scientific">Durusdinium trenchii</name>
    <dbReference type="NCBI Taxonomy" id="1381693"/>
    <lineage>
        <taxon>Eukaryota</taxon>
        <taxon>Sar</taxon>
        <taxon>Alveolata</taxon>
        <taxon>Dinophyceae</taxon>
        <taxon>Suessiales</taxon>
        <taxon>Symbiodiniaceae</taxon>
        <taxon>Durusdinium</taxon>
    </lineage>
</organism>
<accession>A0ABP0LU19</accession>
<reference evidence="1 2" key="1">
    <citation type="submission" date="2024-02" db="EMBL/GenBank/DDBJ databases">
        <authorList>
            <person name="Chen Y."/>
            <person name="Shah S."/>
            <person name="Dougan E. K."/>
            <person name="Thang M."/>
            <person name="Chan C."/>
        </authorList>
    </citation>
    <scope>NUCLEOTIDE SEQUENCE [LARGE SCALE GENOMIC DNA]</scope>
</reference>
<dbReference type="Proteomes" id="UP001642464">
    <property type="component" value="Unassembled WGS sequence"/>
</dbReference>
<proteinExistence type="predicted"/>
<sequence length="132" mass="14377">MDMEAPRFSAEAWWHKAAIIRCMRSLQAPGMRETMNESERQQVDDALDPPTGLIVASASLYVLTYGGPGRALRARPLLRQLVACAPPAAALCLGGLVISQRLLQDLLQRNGEPSPVSAELRKHCSELLNSPS</sequence>
<gene>
    <name evidence="1" type="ORF">SCF082_LOCUS24553</name>
</gene>
<comment type="caution">
    <text evidence="1">The sequence shown here is derived from an EMBL/GenBank/DDBJ whole genome shotgun (WGS) entry which is preliminary data.</text>
</comment>
<evidence type="ECO:0000313" key="2">
    <source>
        <dbReference type="Proteomes" id="UP001642464"/>
    </source>
</evidence>
<name>A0ABP0LU19_9DINO</name>
<protein>
    <submittedName>
        <fullName evidence="1">Uncharacterized protein</fullName>
    </submittedName>
</protein>
<dbReference type="EMBL" id="CAXAMM010018114">
    <property type="protein sequence ID" value="CAK9042721.1"/>
    <property type="molecule type" value="Genomic_DNA"/>
</dbReference>